<evidence type="ECO:0000256" key="2">
    <source>
        <dbReference type="ARBA" id="ARBA00034247"/>
    </source>
</evidence>
<dbReference type="GO" id="GO:0043709">
    <property type="term" value="P:cell adhesion involved in single-species biofilm formation"/>
    <property type="evidence" value="ECO:0007669"/>
    <property type="project" value="TreeGrafter"/>
</dbReference>
<dbReference type="GO" id="GO:0052621">
    <property type="term" value="F:diguanylate cyclase activity"/>
    <property type="evidence" value="ECO:0007669"/>
    <property type="project" value="UniProtKB-EC"/>
</dbReference>
<dbReference type="AlphaFoldDB" id="A0A0S3EW48"/>
<feature type="region of interest" description="Disordered" evidence="3">
    <location>
        <begin position="1"/>
        <end position="50"/>
    </location>
</feature>
<proteinExistence type="predicted"/>
<feature type="compositionally biased region" description="Basic and acidic residues" evidence="3">
    <location>
        <begin position="38"/>
        <end position="50"/>
    </location>
</feature>
<dbReference type="InterPro" id="IPR000160">
    <property type="entry name" value="GGDEF_dom"/>
</dbReference>
<evidence type="ECO:0000256" key="3">
    <source>
        <dbReference type="SAM" id="MobiDB-lite"/>
    </source>
</evidence>
<dbReference type="GO" id="GO:1902201">
    <property type="term" value="P:negative regulation of bacterial-type flagellum-dependent cell motility"/>
    <property type="evidence" value="ECO:0007669"/>
    <property type="project" value="TreeGrafter"/>
</dbReference>
<dbReference type="EC" id="2.7.7.65" evidence="1"/>
<evidence type="ECO:0000259" key="4">
    <source>
        <dbReference type="PROSITE" id="PS50887"/>
    </source>
</evidence>
<dbReference type="RefSeq" id="WP_062062517.1">
    <property type="nucleotide sequence ID" value="NZ_CP013264.1"/>
</dbReference>
<dbReference type="PROSITE" id="PS50887">
    <property type="entry name" value="GGDEF"/>
    <property type="match status" value="1"/>
</dbReference>
<dbReference type="KEGG" id="sbd:ATN00_04170"/>
<dbReference type="InterPro" id="IPR029787">
    <property type="entry name" value="Nucleotide_cyclase"/>
</dbReference>
<evidence type="ECO:0000313" key="6">
    <source>
        <dbReference type="Proteomes" id="UP000056968"/>
    </source>
</evidence>
<dbReference type="NCBIfam" id="TIGR00254">
    <property type="entry name" value="GGDEF"/>
    <property type="match status" value="1"/>
</dbReference>
<dbReference type="GO" id="GO:0005886">
    <property type="term" value="C:plasma membrane"/>
    <property type="evidence" value="ECO:0007669"/>
    <property type="project" value="TreeGrafter"/>
</dbReference>
<dbReference type="InterPro" id="IPR043128">
    <property type="entry name" value="Rev_trsase/Diguanyl_cyclase"/>
</dbReference>
<dbReference type="STRING" id="1332080.ATN00_04170"/>
<dbReference type="Gene3D" id="3.30.70.270">
    <property type="match status" value="1"/>
</dbReference>
<name>A0A0S3EW48_9SPHN</name>
<reference evidence="5 6" key="1">
    <citation type="submission" date="2015-11" db="EMBL/GenBank/DDBJ databases">
        <title>A Two-component Flavoprotein Monooxygenase System MeaXY Responsible for para-Hydroxylation of 2-Methyl-6-ethylaniline and 2,6-Diethylaniline in Sphingobium baderi DE-13.</title>
        <authorList>
            <person name="Cheng M."/>
            <person name="Meng Q."/>
            <person name="Yang Y."/>
            <person name="Chu C."/>
            <person name="Yan X."/>
            <person name="He J."/>
            <person name="Li S."/>
        </authorList>
    </citation>
    <scope>NUCLEOTIDE SEQUENCE [LARGE SCALE GENOMIC DNA]</scope>
    <source>
        <strain evidence="5 6">DE-13</strain>
    </source>
</reference>
<dbReference type="PANTHER" id="PTHR45138:SF9">
    <property type="entry name" value="DIGUANYLATE CYCLASE DGCM-RELATED"/>
    <property type="match status" value="1"/>
</dbReference>
<dbReference type="CDD" id="cd01949">
    <property type="entry name" value="GGDEF"/>
    <property type="match status" value="1"/>
</dbReference>
<evidence type="ECO:0000256" key="1">
    <source>
        <dbReference type="ARBA" id="ARBA00012528"/>
    </source>
</evidence>
<dbReference type="SMART" id="SM00267">
    <property type="entry name" value="GGDEF"/>
    <property type="match status" value="1"/>
</dbReference>
<comment type="catalytic activity">
    <reaction evidence="2">
        <text>2 GTP = 3',3'-c-di-GMP + 2 diphosphate</text>
        <dbReference type="Rhea" id="RHEA:24898"/>
        <dbReference type="ChEBI" id="CHEBI:33019"/>
        <dbReference type="ChEBI" id="CHEBI:37565"/>
        <dbReference type="ChEBI" id="CHEBI:58805"/>
        <dbReference type="EC" id="2.7.7.65"/>
    </reaction>
</comment>
<organism evidence="5 6">
    <name type="scientific">Sphingobium baderi</name>
    <dbReference type="NCBI Taxonomy" id="1332080"/>
    <lineage>
        <taxon>Bacteria</taxon>
        <taxon>Pseudomonadati</taxon>
        <taxon>Pseudomonadota</taxon>
        <taxon>Alphaproteobacteria</taxon>
        <taxon>Sphingomonadales</taxon>
        <taxon>Sphingomonadaceae</taxon>
        <taxon>Sphingobium</taxon>
    </lineage>
</organism>
<dbReference type="Pfam" id="PF00990">
    <property type="entry name" value="GGDEF"/>
    <property type="match status" value="1"/>
</dbReference>
<evidence type="ECO:0000313" key="5">
    <source>
        <dbReference type="EMBL" id="ALR19623.1"/>
    </source>
</evidence>
<dbReference type="FunFam" id="3.30.70.270:FF:000001">
    <property type="entry name" value="Diguanylate cyclase domain protein"/>
    <property type="match status" value="1"/>
</dbReference>
<dbReference type="EMBL" id="CP013264">
    <property type="protein sequence ID" value="ALR19623.1"/>
    <property type="molecule type" value="Genomic_DNA"/>
</dbReference>
<feature type="domain" description="GGDEF" evidence="4">
    <location>
        <begin position="250"/>
        <end position="385"/>
    </location>
</feature>
<dbReference type="Proteomes" id="UP000056968">
    <property type="component" value="Chromosome"/>
</dbReference>
<dbReference type="InterPro" id="IPR050469">
    <property type="entry name" value="Diguanylate_Cyclase"/>
</dbReference>
<sequence length="387" mass="42659">MSAAPSPFASPPHGLTDRLTRWARGLSGKAEEGEEETPVERRSRASTAADREITRRRKLYDDIGAFLFAHDLDLTSMNFSVALDYLTGTNIGIEKAVKAVMMERGQVTNSWVETVVAEQRADEITPEALVAMLDKVEENLTLFTGLMHESRSSAKDYGAALQEHAKDLASGGDAETVLGRLVSLTRSMVEKTRQVETQLRDNQKQTQALRSGLENARQAAEHDFLTGLPNRRAFEGALREELSLARAQGEPLAIGFCDIDHFKIINDTHGHDTGDRVLKFVAGLLTKISNDRCHVARHGGEEFVMLFRGKTASEACALVDKVREDLAGRSLVNRANGEKMEQVTFSAGVADVLEYEHPRAALRAADRALYLAKEHGRNRVYVAADTD</sequence>
<accession>A0A0S3EW48</accession>
<dbReference type="PANTHER" id="PTHR45138">
    <property type="entry name" value="REGULATORY COMPONENTS OF SENSORY TRANSDUCTION SYSTEM"/>
    <property type="match status" value="1"/>
</dbReference>
<dbReference type="SUPFAM" id="SSF55073">
    <property type="entry name" value="Nucleotide cyclase"/>
    <property type="match status" value="1"/>
</dbReference>
<gene>
    <name evidence="5" type="ORF">ATN00_04170</name>
</gene>
<keyword evidence="6" id="KW-1185">Reference proteome</keyword>
<protein>
    <recommendedName>
        <fullName evidence="1">diguanylate cyclase</fullName>
        <ecNumber evidence="1">2.7.7.65</ecNumber>
    </recommendedName>
</protein>
<dbReference type="OrthoDB" id="9812260at2"/>